<gene>
    <name evidence="1" type="ORF">DDV96_05900</name>
</gene>
<reference evidence="1 2" key="1">
    <citation type="submission" date="2018-04" db="EMBL/GenBank/DDBJ databases">
        <title>Marixanthomonas spongiae HN-E44 sp. nov., isolated from a marine sponge.</title>
        <authorList>
            <person name="Luo L."/>
            <person name="Zhuang L."/>
        </authorList>
    </citation>
    <scope>NUCLEOTIDE SEQUENCE [LARGE SCALE GENOMIC DNA]</scope>
    <source>
        <strain evidence="1 2">HN-E44</strain>
    </source>
</reference>
<protein>
    <submittedName>
        <fullName evidence="1">Uncharacterized protein</fullName>
    </submittedName>
</protein>
<evidence type="ECO:0000313" key="1">
    <source>
        <dbReference type="EMBL" id="PVW15799.1"/>
    </source>
</evidence>
<dbReference type="OrthoDB" id="1443935at2"/>
<evidence type="ECO:0000313" key="2">
    <source>
        <dbReference type="Proteomes" id="UP000245962"/>
    </source>
</evidence>
<keyword evidence="2" id="KW-1185">Reference proteome</keyword>
<comment type="caution">
    <text evidence="1">The sequence shown here is derived from an EMBL/GenBank/DDBJ whole genome shotgun (WGS) entry which is preliminary data.</text>
</comment>
<accession>A0A2U0I3Y1</accession>
<sequence length="187" mass="21546">MKKLVFILLLFPVFGIGQRDFDTRYISIEATPSVEIKGLELMPYKVFGERHQFGALPAYLPNLAPVAVSGKDYWQPVDMFSAATKNNNFIDAKATGDNPFAARLNNQFAQPGLNGNNRFKVYADDEYSRVNNSVYENQTMPYFGNPYYRGSQYGNPYYYTPYYRQSGINLYKNKENKSSIQIQVREY</sequence>
<dbReference type="Proteomes" id="UP000245962">
    <property type="component" value="Unassembled WGS sequence"/>
</dbReference>
<dbReference type="RefSeq" id="WP_116693822.1">
    <property type="nucleotide sequence ID" value="NZ_QEHR01000003.1"/>
</dbReference>
<dbReference type="AlphaFoldDB" id="A0A2U0I3Y1"/>
<name>A0A2U0I3Y1_9FLAO</name>
<proteinExistence type="predicted"/>
<organism evidence="1 2">
    <name type="scientific">Marixanthomonas spongiae</name>
    <dbReference type="NCBI Taxonomy" id="2174845"/>
    <lineage>
        <taxon>Bacteria</taxon>
        <taxon>Pseudomonadati</taxon>
        <taxon>Bacteroidota</taxon>
        <taxon>Flavobacteriia</taxon>
        <taxon>Flavobacteriales</taxon>
        <taxon>Flavobacteriaceae</taxon>
        <taxon>Marixanthomonas</taxon>
    </lineage>
</organism>
<dbReference type="EMBL" id="QEHR01000003">
    <property type="protein sequence ID" value="PVW15799.1"/>
    <property type="molecule type" value="Genomic_DNA"/>
</dbReference>